<dbReference type="GO" id="GO:0004674">
    <property type="term" value="F:protein serine/threonine kinase activity"/>
    <property type="evidence" value="ECO:0007669"/>
    <property type="project" value="UniProtKB-KW"/>
</dbReference>
<evidence type="ECO:0000313" key="4">
    <source>
        <dbReference type="Proteomes" id="UP000245765"/>
    </source>
</evidence>
<keyword evidence="1" id="KW-0418">Kinase</keyword>
<dbReference type="EMBL" id="QGNA01000004">
    <property type="protein sequence ID" value="PWS35758.1"/>
    <property type="molecule type" value="Genomic_DNA"/>
</dbReference>
<evidence type="ECO:0000256" key="1">
    <source>
        <dbReference type="ARBA" id="ARBA00022527"/>
    </source>
</evidence>
<evidence type="ECO:0000313" key="3">
    <source>
        <dbReference type="EMBL" id="PWS35758.1"/>
    </source>
</evidence>
<protein>
    <recommendedName>
        <fullName evidence="2">Histidine kinase/HSP90-like ATPase domain-containing protein</fullName>
    </recommendedName>
</protein>
<dbReference type="InterPro" id="IPR003594">
    <property type="entry name" value="HATPase_dom"/>
</dbReference>
<feature type="domain" description="Histidine kinase/HSP90-like ATPase" evidence="2">
    <location>
        <begin position="6"/>
        <end position="128"/>
    </location>
</feature>
<evidence type="ECO:0000259" key="2">
    <source>
        <dbReference type="Pfam" id="PF13581"/>
    </source>
</evidence>
<dbReference type="PANTHER" id="PTHR35526:SF6">
    <property type="entry name" value="SLR1861 PROTEIN"/>
    <property type="match status" value="1"/>
</dbReference>
<dbReference type="AlphaFoldDB" id="A0A317FDV9"/>
<dbReference type="InterPro" id="IPR036890">
    <property type="entry name" value="HATPase_C_sf"/>
</dbReference>
<dbReference type="Pfam" id="PF13581">
    <property type="entry name" value="HATPase_c_2"/>
    <property type="match status" value="1"/>
</dbReference>
<proteinExistence type="predicted"/>
<organism evidence="3 4">
    <name type="scientific">Falsiroseomonas bella</name>
    <dbReference type="NCBI Taxonomy" id="2184016"/>
    <lineage>
        <taxon>Bacteria</taxon>
        <taxon>Pseudomonadati</taxon>
        <taxon>Pseudomonadota</taxon>
        <taxon>Alphaproteobacteria</taxon>
        <taxon>Acetobacterales</taxon>
        <taxon>Roseomonadaceae</taxon>
        <taxon>Falsiroseomonas</taxon>
    </lineage>
</organism>
<dbReference type="Proteomes" id="UP000245765">
    <property type="component" value="Unassembled WGS sequence"/>
</dbReference>
<dbReference type="PANTHER" id="PTHR35526">
    <property type="entry name" value="ANTI-SIGMA-F FACTOR RSBW-RELATED"/>
    <property type="match status" value="1"/>
</dbReference>
<dbReference type="InterPro" id="IPR050267">
    <property type="entry name" value="Anti-sigma-factor_SerPK"/>
</dbReference>
<dbReference type="OrthoDB" id="9792240at2"/>
<dbReference type="SUPFAM" id="SSF55874">
    <property type="entry name" value="ATPase domain of HSP90 chaperone/DNA topoisomerase II/histidine kinase"/>
    <property type="match status" value="1"/>
</dbReference>
<dbReference type="CDD" id="cd16936">
    <property type="entry name" value="HATPase_RsbW-like"/>
    <property type="match status" value="1"/>
</dbReference>
<sequence length="133" mass="13900">MSVVPRKDALAPLLDAVESWSATAGLAPEAAYRLALVVEELAVNVASHGAQGADGAAALSVAIARQGDAVRLVVEDDGRPFDPLSLPVPDTDLPLESRRIGGLGVHLSRRLSRSLSYAREGGRNRVVVVLDLA</sequence>
<name>A0A317FDV9_9PROT</name>
<gene>
    <name evidence="3" type="ORF">DFH01_19460</name>
</gene>
<dbReference type="RefSeq" id="WP_109872124.1">
    <property type="nucleotide sequence ID" value="NZ_QGNA01000004.1"/>
</dbReference>
<reference evidence="4" key="1">
    <citation type="submission" date="2018-05" db="EMBL/GenBank/DDBJ databases">
        <authorList>
            <person name="Du Z."/>
            <person name="Wang X."/>
        </authorList>
    </citation>
    <scope>NUCLEOTIDE SEQUENCE [LARGE SCALE GENOMIC DNA]</scope>
    <source>
        <strain evidence="4">CQN31</strain>
    </source>
</reference>
<comment type="caution">
    <text evidence="3">The sequence shown here is derived from an EMBL/GenBank/DDBJ whole genome shotgun (WGS) entry which is preliminary data.</text>
</comment>
<keyword evidence="1" id="KW-0723">Serine/threonine-protein kinase</keyword>
<keyword evidence="1" id="KW-0808">Transferase</keyword>
<keyword evidence="4" id="KW-1185">Reference proteome</keyword>
<accession>A0A317FDV9</accession>
<dbReference type="Gene3D" id="3.30.565.10">
    <property type="entry name" value="Histidine kinase-like ATPase, C-terminal domain"/>
    <property type="match status" value="1"/>
</dbReference>